<organism evidence="1 2">
    <name type="scientific">Vermiconidia calcicola</name>
    <dbReference type="NCBI Taxonomy" id="1690605"/>
    <lineage>
        <taxon>Eukaryota</taxon>
        <taxon>Fungi</taxon>
        <taxon>Dikarya</taxon>
        <taxon>Ascomycota</taxon>
        <taxon>Pezizomycotina</taxon>
        <taxon>Dothideomycetes</taxon>
        <taxon>Dothideomycetidae</taxon>
        <taxon>Mycosphaerellales</taxon>
        <taxon>Extremaceae</taxon>
        <taxon>Vermiconidia</taxon>
    </lineage>
</organism>
<name>A0ACC3NM02_9PEZI</name>
<keyword evidence="2" id="KW-1185">Reference proteome</keyword>
<reference evidence="1" key="1">
    <citation type="submission" date="2023-07" db="EMBL/GenBank/DDBJ databases">
        <title>Black Yeasts Isolated from many extreme environments.</title>
        <authorList>
            <person name="Coleine C."/>
            <person name="Stajich J.E."/>
            <person name="Selbmann L."/>
        </authorList>
    </citation>
    <scope>NUCLEOTIDE SEQUENCE</scope>
    <source>
        <strain evidence="1">CCFEE 5714</strain>
    </source>
</reference>
<protein>
    <submittedName>
        <fullName evidence="1">Uncharacterized protein</fullName>
    </submittedName>
</protein>
<dbReference type="EMBL" id="JAUTXU010000026">
    <property type="protein sequence ID" value="KAK3719429.1"/>
    <property type="molecule type" value="Genomic_DNA"/>
</dbReference>
<gene>
    <name evidence="1" type="ORF">LTR37_004286</name>
</gene>
<evidence type="ECO:0000313" key="1">
    <source>
        <dbReference type="EMBL" id="KAK3719429.1"/>
    </source>
</evidence>
<comment type="caution">
    <text evidence="1">The sequence shown here is derived from an EMBL/GenBank/DDBJ whole genome shotgun (WGS) entry which is preliminary data.</text>
</comment>
<accession>A0ACC3NM02</accession>
<evidence type="ECO:0000313" key="2">
    <source>
        <dbReference type="Proteomes" id="UP001281147"/>
    </source>
</evidence>
<dbReference type="Proteomes" id="UP001281147">
    <property type="component" value="Unassembled WGS sequence"/>
</dbReference>
<sequence length="310" mass="34121">MFGSRLHTLDVDHLAGIHGVRVICVDRPGMGGSTPVALNLRVQVWLETVPALLRKLNVEHVSLMSHSAGTIYCLNTLYHLRDILDPKKPYVAIIGPWVHYEHSNATLMNLASKVPNGMLDSWNGLNKVINERIVPSVLWSGGMFSAVAGLFQSSEDGDRAPPGEKYGTSDETAKAVEALMSKYFFAEGTTAGNEDAKLCLKKDPSASWGVCEDYEEYVRNLAEQEKARAQGGQANKLNVHVFFAESDMMIGEGGERYFEKCWRQTGVSDHIEYGSTKLPGTDHDSALIDHRKGALKSIIEAVETRSQQAD</sequence>
<proteinExistence type="predicted"/>